<accession>A0ABT7PK80</accession>
<gene>
    <name evidence="3" type="ORF">QTN89_15670</name>
</gene>
<dbReference type="PANTHER" id="PTHR34351:SF2">
    <property type="entry name" value="DUF58 DOMAIN-CONTAINING PROTEIN"/>
    <property type="match status" value="1"/>
</dbReference>
<proteinExistence type="predicted"/>
<reference evidence="3 4" key="1">
    <citation type="submission" date="2023-06" db="EMBL/GenBank/DDBJ databases">
        <title>Roseiconus lacunae JC819 isolated from Gulf of Mannar region, Tamil Nadu.</title>
        <authorList>
            <person name="Pk S."/>
            <person name="Ch S."/>
            <person name="Ch V.R."/>
        </authorList>
    </citation>
    <scope>NUCLEOTIDE SEQUENCE [LARGE SCALE GENOMIC DNA]</scope>
    <source>
        <strain evidence="3 4">JC819</strain>
    </source>
</reference>
<keyword evidence="1" id="KW-1133">Transmembrane helix</keyword>
<dbReference type="PANTHER" id="PTHR34351">
    <property type="entry name" value="SLR1927 PROTEIN-RELATED"/>
    <property type="match status" value="1"/>
</dbReference>
<dbReference type="RefSeq" id="WP_289164475.1">
    <property type="nucleotide sequence ID" value="NZ_JASZZN010000010.1"/>
</dbReference>
<feature type="domain" description="DUF58" evidence="2">
    <location>
        <begin position="215"/>
        <end position="303"/>
    </location>
</feature>
<keyword evidence="1" id="KW-0472">Membrane</keyword>
<keyword evidence="1" id="KW-0812">Transmembrane</keyword>
<organism evidence="3 4">
    <name type="scientific">Roseiconus lacunae</name>
    <dbReference type="NCBI Taxonomy" id="2605694"/>
    <lineage>
        <taxon>Bacteria</taxon>
        <taxon>Pseudomonadati</taxon>
        <taxon>Planctomycetota</taxon>
        <taxon>Planctomycetia</taxon>
        <taxon>Pirellulales</taxon>
        <taxon>Pirellulaceae</taxon>
        <taxon>Roseiconus</taxon>
    </lineage>
</organism>
<keyword evidence="4" id="KW-1185">Reference proteome</keyword>
<protein>
    <submittedName>
        <fullName evidence="3">DUF58 domain-containing protein</fullName>
    </submittedName>
</protein>
<evidence type="ECO:0000256" key="1">
    <source>
        <dbReference type="SAM" id="Phobius"/>
    </source>
</evidence>
<dbReference type="EMBL" id="JASZZN010000010">
    <property type="protein sequence ID" value="MDM4016885.1"/>
    <property type="molecule type" value="Genomic_DNA"/>
</dbReference>
<dbReference type="Proteomes" id="UP001239462">
    <property type="component" value="Unassembled WGS sequence"/>
</dbReference>
<evidence type="ECO:0000259" key="2">
    <source>
        <dbReference type="Pfam" id="PF01882"/>
    </source>
</evidence>
<comment type="caution">
    <text evidence="3">The sequence shown here is derived from an EMBL/GenBank/DDBJ whole genome shotgun (WGS) entry which is preliminary data.</text>
</comment>
<evidence type="ECO:0000313" key="3">
    <source>
        <dbReference type="EMBL" id="MDM4016885.1"/>
    </source>
</evidence>
<name>A0ABT7PK80_9BACT</name>
<sequence length="456" mass="50050">MTSSANETSASAEPSGLFKVLAATAAVLLIGLVFGASLWVLTAIVAAAVVVLNQFLAKTWATATIATRVSKNQELHVGESFAVELTIKNTSRIPVVWLLVEDLVPRWTTIHDPPTLEIEGDRVGVMLLWGGQTRKVSYTVRCNRRGYFQIGPTVLETGDVMGLYRRYRVGTQPQYMTVLPKVMTLDGYDIASPRPMGEIRMRDNVFEDPTRLRGIRQWQPGDPMRRVHWSATARTGILHSKVYEPTSIAGATLVLDLHVDTNPSHNEPVRTDLAITAAASIASALMEQSQPFAMVTNGRDAADRIRIDGWKGDHRVREQAKRSAQMTDKNDRLRPVIVDAGRGPAHFQKLRTQLARLERSDGMSLAQLLIEAESRISSETTLLAIFQQPTPETIAMLVSFARRGKAVAAIINTLDTNEYGQAAGPLIAANIPTIHLADDRSIRDVCRASTGSLRSA</sequence>
<evidence type="ECO:0000313" key="4">
    <source>
        <dbReference type="Proteomes" id="UP001239462"/>
    </source>
</evidence>
<dbReference type="InterPro" id="IPR002881">
    <property type="entry name" value="DUF58"/>
</dbReference>
<feature type="transmembrane region" description="Helical" evidence="1">
    <location>
        <begin position="20"/>
        <end position="52"/>
    </location>
</feature>
<dbReference type="Pfam" id="PF01882">
    <property type="entry name" value="DUF58"/>
    <property type="match status" value="1"/>
</dbReference>